<protein>
    <recommendedName>
        <fullName evidence="3">Remorin C-terminal domain-containing protein</fullName>
    </recommendedName>
</protein>
<proteinExistence type="inferred from homology"/>
<evidence type="ECO:0000259" key="3">
    <source>
        <dbReference type="Pfam" id="PF03763"/>
    </source>
</evidence>
<dbReference type="PANTHER" id="PTHR31471:SF13">
    <property type="entry name" value="REMORIN FAMILY PROTEIN"/>
    <property type="match status" value="1"/>
</dbReference>
<gene>
    <name evidence="4" type="ORF">M5K25_023550</name>
</gene>
<sequence length="471" mass="52438">MHFVEECQNPGRRRWRPGSLDLNGHGHGQSLVASSFNSLSGDDAYANNSRSTSSCGRANMFPSPETPNFRHSGAGVASYQKGWSSERIPLSASRGRKYGPYGGNAPMFPFSNGRTMPSKWEDAEKWICSPVSIDGSRRPLMLPPYQRRPNSQRGPLGALALTGGSCQPALLQIPCFENGRVASFTGSSAFLAGVLVTEQQFYGGDVEGRRDGQEAHDGLEKTCPSISEASRDRSTSVSGWRDMLVEPCALLPKSNVDRLDCIKEAATMLSQITMRRDVGTQISPEGSKHSSPKRRLSPSLSPSAFHTITNLQNHFQCLEIKDVQVDERVTVTKWSKKHFSWCSDRRSTDIIEWERKMVESPASDLDVVVTKRHLSKYDREEAKVTAWENLQKAKAESAVQKLEMKLEKRRSSSTGKILKRLRSAQRKAEAMRSSVVHRQANPVPRNGRRFSYFGKYVIVSSLCACFTCHAF</sequence>
<organism evidence="4 5">
    <name type="scientific">Dendrobium thyrsiflorum</name>
    <name type="common">Pinecone-like raceme dendrobium</name>
    <name type="synonym">Orchid</name>
    <dbReference type="NCBI Taxonomy" id="117978"/>
    <lineage>
        <taxon>Eukaryota</taxon>
        <taxon>Viridiplantae</taxon>
        <taxon>Streptophyta</taxon>
        <taxon>Embryophyta</taxon>
        <taxon>Tracheophyta</taxon>
        <taxon>Spermatophyta</taxon>
        <taxon>Magnoliopsida</taxon>
        <taxon>Liliopsida</taxon>
        <taxon>Asparagales</taxon>
        <taxon>Orchidaceae</taxon>
        <taxon>Epidendroideae</taxon>
        <taxon>Malaxideae</taxon>
        <taxon>Dendrobiinae</taxon>
        <taxon>Dendrobium</taxon>
    </lineage>
</organism>
<dbReference type="InterPro" id="IPR005516">
    <property type="entry name" value="Remorin_C"/>
</dbReference>
<dbReference type="AlphaFoldDB" id="A0ABD0UFS2"/>
<dbReference type="PANTHER" id="PTHR31471">
    <property type="entry name" value="OS02G0116800 PROTEIN"/>
    <property type="match status" value="1"/>
</dbReference>
<accession>A0ABD0UFS2</accession>
<keyword evidence="5" id="KW-1185">Reference proteome</keyword>
<name>A0ABD0UFS2_DENTH</name>
<feature type="domain" description="Remorin C-terminal" evidence="3">
    <location>
        <begin position="371"/>
        <end position="447"/>
    </location>
</feature>
<evidence type="ECO:0000256" key="2">
    <source>
        <dbReference type="SAM" id="MobiDB-lite"/>
    </source>
</evidence>
<feature type="region of interest" description="Disordered" evidence="2">
    <location>
        <begin position="276"/>
        <end position="300"/>
    </location>
</feature>
<evidence type="ECO:0000313" key="5">
    <source>
        <dbReference type="Proteomes" id="UP001552299"/>
    </source>
</evidence>
<dbReference type="Proteomes" id="UP001552299">
    <property type="component" value="Unassembled WGS sequence"/>
</dbReference>
<reference evidence="4 5" key="1">
    <citation type="journal article" date="2024" name="Plant Biotechnol. J.">
        <title>Dendrobium thyrsiflorum genome and its molecular insights into genes involved in important horticultural traits.</title>
        <authorList>
            <person name="Chen B."/>
            <person name="Wang J.Y."/>
            <person name="Zheng P.J."/>
            <person name="Li K.L."/>
            <person name="Liang Y.M."/>
            <person name="Chen X.F."/>
            <person name="Zhang C."/>
            <person name="Zhao X."/>
            <person name="He X."/>
            <person name="Zhang G.Q."/>
            <person name="Liu Z.J."/>
            <person name="Xu Q."/>
        </authorList>
    </citation>
    <scope>NUCLEOTIDE SEQUENCE [LARGE SCALE GENOMIC DNA]</scope>
    <source>
        <strain evidence="4">GZMU011</strain>
    </source>
</reference>
<comment type="caution">
    <text evidence="4">The sequence shown here is derived from an EMBL/GenBank/DDBJ whole genome shotgun (WGS) entry which is preliminary data.</text>
</comment>
<evidence type="ECO:0000256" key="1">
    <source>
        <dbReference type="ARBA" id="ARBA00005711"/>
    </source>
</evidence>
<feature type="region of interest" description="Disordered" evidence="2">
    <location>
        <begin position="1"/>
        <end position="22"/>
    </location>
</feature>
<dbReference type="EMBL" id="JANQDX010000017">
    <property type="protein sequence ID" value="KAL0909028.1"/>
    <property type="molecule type" value="Genomic_DNA"/>
</dbReference>
<comment type="similarity">
    <text evidence="1">Belongs to the remorin family.</text>
</comment>
<evidence type="ECO:0000313" key="4">
    <source>
        <dbReference type="EMBL" id="KAL0909028.1"/>
    </source>
</evidence>
<dbReference type="Pfam" id="PF03763">
    <property type="entry name" value="Remorin_C"/>
    <property type="match status" value="1"/>
</dbReference>